<evidence type="ECO:0000313" key="2">
    <source>
        <dbReference type="EMBL" id="ATZ52925.1"/>
    </source>
</evidence>
<feature type="region of interest" description="Disordered" evidence="1">
    <location>
        <begin position="113"/>
        <end position="209"/>
    </location>
</feature>
<reference evidence="2 3" key="2">
    <citation type="journal article" date="2012" name="Eukaryot. Cell">
        <title>Genome update of Botrytis cinerea strains B05.10 and T4.</title>
        <authorList>
            <person name="Staats M."/>
            <person name="van Kan J.A."/>
        </authorList>
    </citation>
    <scope>NUCLEOTIDE SEQUENCE [LARGE SCALE GENOMIC DNA]</scope>
    <source>
        <strain evidence="2 3">B05.10</strain>
    </source>
</reference>
<reference evidence="2 3" key="3">
    <citation type="journal article" date="2017" name="Mol. Plant Pathol.">
        <title>A gapless genome sequence of the fungus Botrytis cinerea.</title>
        <authorList>
            <person name="Van Kan J.A."/>
            <person name="Stassen J.H."/>
            <person name="Mosbach A."/>
            <person name="Van Der Lee T.A."/>
            <person name="Faino L."/>
            <person name="Farmer A.D."/>
            <person name="Papasotiriou D.G."/>
            <person name="Zhou S."/>
            <person name="Seidl M.F."/>
            <person name="Cottam E."/>
            <person name="Edel D."/>
            <person name="Hahn M."/>
            <person name="Schwartz D.C."/>
            <person name="Dietrich R.A."/>
            <person name="Widdison S."/>
            <person name="Scalliet G."/>
        </authorList>
    </citation>
    <scope>NUCLEOTIDE SEQUENCE [LARGE SCALE GENOMIC DNA]</scope>
    <source>
        <strain evidence="2 3">B05.10</strain>
    </source>
</reference>
<feature type="compositionally biased region" description="Basic and acidic residues" evidence="1">
    <location>
        <begin position="29"/>
        <end position="45"/>
    </location>
</feature>
<dbReference type="VEuPathDB" id="FungiDB:Bcin08g05420"/>
<dbReference type="RefSeq" id="XP_001553017.2">
    <property type="nucleotide sequence ID" value="XM_001552967.2"/>
</dbReference>
<dbReference type="GeneID" id="5433572"/>
<dbReference type="OrthoDB" id="3563175at2759"/>
<name>A0A384JQQ1_BOTFB</name>
<dbReference type="KEGG" id="bfu:BCIN_08g05420"/>
<feature type="compositionally biased region" description="Basic and acidic residues" evidence="1">
    <location>
        <begin position="114"/>
        <end position="128"/>
    </location>
</feature>
<dbReference type="AlphaFoldDB" id="A0A384JQQ1"/>
<feature type="compositionally biased region" description="Polar residues" evidence="1">
    <location>
        <begin position="129"/>
        <end position="139"/>
    </location>
</feature>
<accession>A0A384JQQ1</accession>
<keyword evidence="3" id="KW-1185">Reference proteome</keyword>
<protein>
    <submittedName>
        <fullName evidence="2">Uncharacterized protein</fullName>
    </submittedName>
</protein>
<dbReference type="EMBL" id="CP009812">
    <property type="protein sequence ID" value="ATZ52925.1"/>
    <property type="molecule type" value="Genomic_DNA"/>
</dbReference>
<reference evidence="2 3" key="1">
    <citation type="journal article" date="2011" name="PLoS Genet.">
        <title>Genomic analysis of the necrotrophic fungal pathogens Sclerotinia sclerotiorum and Botrytis cinerea.</title>
        <authorList>
            <person name="Amselem J."/>
            <person name="Cuomo C.A."/>
            <person name="van Kan J.A."/>
            <person name="Viaud M."/>
            <person name="Benito E.P."/>
            <person name="Couloux A."/>
            <person name="Coutinho P.M."/>
            <person name="de Vries R.P."/>
            <person name="Dyer P.S."/>
            <person name="Fillinger S."/>
            <person name="Fournier E."/>
            <person name="Gout L."/>
            <person name="Hahn M."/>
            <person name="Kohn L."/>
            <person name="Lapalu N."/>
            <person name="Plummer K.M."/>
            <person name="Pradier J.M."/>
            <person name="Quevillon E."/>
            <person name="Sharon A."/>
            <person name="Simon A."/>
            <person name="ten Have A."/>
            <person name="Tudzynski B."/>
            <person name="Tudzynski P."/>
            <person name="Wincker P."/>
            <person name="Andrew M."/>
            <person name="Anthouard V."/>
            <person name="Beever R.E."/>
            <person name="Beffa R."/>
            <person name="Benoit I."/>
            <person name="Bouzid O."/>
            <person name="Brault B."/>
            <person name="Chen Z."/>
            <person name="Choquer M."/>
            <person name="Collemare J."/>
            <person name="Cotton P."/>
            <person name="Danchin E.G."/>
            <person name="Da Silva C."/>
            <person name="Gautier A."/>
            <person name="Giraud C."/>
            <person name="Giraud T."/>
            <person name="Gonzalez C."/>
            <person name="Grossetete S."/>
            <person name="Guldener U."/>
            <person name="Henrissat B."/>
            <person name="Howlett B.J."/>
            <person name="Kodira C."/>
            <person name="Kretschmer M."/>
            <person name="Lappartient A."/>
            <person name="Leroch M."/>
            <person name="Levis C."/>
            <person name="Mauceli E."/>
            <person name="Neuveglise C."/>
            <person name="Oeser B."/>
            <person name="Pearson M."/>
            <person name="Poulain J."/>
            <person name="Poussereau N."/>
            <person name="Quesneville H."/>
            <person name="Rascle C."/>
            <person name="Schumacher J."/>
            <person name="Segurens B."/>
            <person name="Sexton A."/>
            <person name="Silva E."/>
            <person name="Sirven C."/>
            <person name="Soanes D.M."/>
            <person name="Talbot N.J."/>
            <person name="Templeton M."/>
            <person name="Yandava C."/>
            <person name="Yarden O."/>
            <person name="Zeng Q."/>
            <person name="Rollins J.A."/>
            <person name="Lebrun M.H."/>
            <person name="Dickman M."/>
        </authorList>
    </citation>
    <scope>NUCLEOTIDE SEQUENCE [LARGE SCALE GENOMIC DNA]</scope>
    <source>
        <strain evidence="2 3">B05.10</strain>
    </source>
</reference>
<feature type="compositionally biased region" description="Polar residues" evidence="1">
    <location>
        <begin position="173"/>
        <end position="182"/>
    </location>
</feature>
<feature type="region of interest" description="Disordered" evidence="1">
    <location>
        <begin position="1"/>
        <end position="60"/>
    </location>
</feature>
<organism evidence="2 3">
    <name type="scientific">Botryotinia fuckeliana (strain B05.10)</name>
    <name type="common">Noble rot fungus</name>
    <name type="synonym">Botrytis cinerea</name>
    <dbReference type="NCBI Taxonomy" id="332648"/>
    <lineage>
        <taxon>Eukaryota</taxon>
        <taxon>Fungi</taxon>
        <taxon>Dikarya</taxon>
        <taxon>Ascomycota</taxon>
        <taxon>Pezizomycotina</taxon>
        <taxon>Leotiomycetes</taxon>
        <taxon>Helotiales</taxon>
        <taxon>Sclerotiniaceae</taxon>
        <taxon>Botrytis</taxon>
    </lineage>
</organism>
<evidence type="ECO:0000256" key="1">
    <source>
        <dbReference type="SAM" id="MobiDB-lite"/>
    </source>
</evidence>
<feature type="compositionally biased region" description="Low complexity" evidence="1">
    <location>
        <begin position="183"/>
        <end position="209"/>
    </location>
</feature>
<sequence>MVTTIHTRIFRHSHSQGHDIKPSVSHQSRRTERESSLPRRMDRESSLPPTTCSRGHTHPPWNTTGVLRIAKCESVCGFCMKETDTAAKLRKHVSVHIKNEGLNLTIAEAASGRGKLEVPTHKSSHERSGSTSHYSSHGNITPLEDEHPQLTYSSHTPSYSTYSPASLTTSPSHYTSIAQRPLTTSTSSYDTYPSHRSPSSTSGLSYSTIPSPSSTSALSNYRSLAQGSSTHAISDPFSSLRSHALRTKFEWTVITPSEGFAILDYCKSLSQATGEQVPCYNRETLFDEEWQAHMRDIHGVYLIWPETWMKRVEVLDLEGVGGKIEGVNDLVMEGKAIDNWGLLGNE</sequence>
<evidence type="ECO:0000313" key="3">
    <source>
        <dbReference type="Proteomes" id="UP000001798"/>
    </source>
</evidence>
<gene>
    <name evidence="2" type="ORF">BCIN_08g05420</name>
</gene>
<feature type="compositionally biased region" description="Low complexity" evidence="1">
    <location>
        <begin position="151"/>
        <end position="172"/>
    </location>
</feature>
<proteinExistence type="predicted"/>
<dbReference type="Proteomes" id="UP000001798">
    <property type="component" value="Chromosome 8"/>
</dbReference>
<feature type="compositionally biased region" description="Polar residues" evidence="1">
    <location>
        <begin position="47"/>
        <end position="60"/>
    </location>
</feature>